<dbReference type="PANTHER" id="PTHR10357:SF210">
    <property type="entry name" value="MALTODEXTRIN GLUCOSIDASE"/>
    <property type="match status" value="1"/>
</dbReference>
<dbReference type="AlphaFoldDB" id="A0A7G9WGM4"/>
<proteinExistence type="inferred from homology"/>
<dbReference type="InterPro" id="IPR004185">
    <property type="entry name" value="Glyco_hydro_13_lg-like_dom"/>
</dbReference>
<dbReference type="Gene3D" id="3.90.400.10">
    <property type="entry name" value="Oligo-1,6-glucosidase, Domain 2"/>
    <property type="match status" value="1"/>
</dbReference>
<evidence type="ECO:0000313" key="5">
    <source>
        <dbReference type="EMBL" id="QNO17836.1"/>
    </source>
</evidence>
<evidence type="ECO:0000313" key="6">
    <source>
        <dbReference type="Proteomes" id="UP000516046"/>
    </source>
</evidence>
<dbReference type="Gene3D" id="2.60.40.10">
    <property type="entry name" value="Immunoglobulins"/>
    <property type="match status" value="1"/>
</dbReference>
<accession>A0A7G9WGM4</accession>
<dbReference type="GO" id="GO:0004553">
    <property type="term" value="F:hydrolase activity, hydrolyzing O-glycosyl compounds"/>
    <property type="evidence" value="ECO:0007669"/>
    <property type="project" value="InterPro"/>
</dbReference>
<dbReference type="InterPro" id="IPR013783">
    <property type="entry name" value="Ig-like_fold"/>
</dbReference>
<dbReference type="InterPro" id="IPR017853">
    <property type="entry name" value="GH"/>
</dbReference>
<dbReference type="CDD" id="cd11338">
    <property type="entry name" value="AmyAc_CMD"/>
    <property type="match status" value="1"/>
</dbReference>
<dbReference type="Pfam" id="PF00128">
    <property type="entry name" value="Alpha-amylase"/>
    <property type="match status" value="1"/>
</dbReference>
<dbReference type="InterPro" id="IPR013780">
    <property type="entry name" value="Glyco_hydro_b"/>
</dbReference>
<keyword evidence="3 5" id="KW-0326">Glycosidase</keyword>
<evidence type="ECO:0000256" key="3">
    <source>
        <dbReference type="ARBA" id="ARBA00023295"/>
    </source>
</evidence>
<keyword evidence="6" id="KW-1185">Reference proteome</keyword>
<reference evidence="5 6" key="1">
    <citation type="submission" date="2020-08" db="EMBL/GenBank/DDBJ databases">
        <authorList>
            <person name="Ren C."/>
            <person name="Gu Y."/>
            <person name="Xu Y."/>
        </authorList>
    </citation>
    <scope>NUCLEOTIDE SEQUENCE [LARGE SCALE GENOMIC DNA]</scope>
    <source>
        <strain evidence="5 6">LBM18003</strain>
    </source>
</reference>
<dbReference type="RefSeq" id="WP_212506900.1">
    <property type="nucleotide sequence ID" value="NZ_CP060696.1"/>
</dbReference>
<dbReference type="EMBL" id="CP060696">
    <property type="protein sequence ID" value="QNO17836.1"/>
    <property type="molecule type" value="Genomic_DNA"/>
</dbReference>
<feature type="domain" description="Glycosyl hydrolase family 13 catalytic" evidence="4">
    <location>
        <begin position="137"/>
        <end position="494"/>
    </location>
</feature>
<evidence type="ECO:0000256" key="2">
    <source>
        <dbReference type="ARBA" id="ARBA00022801"/>
    </source>
</evidence>
<dbReference type="Gene3D" id="3.20.20.80">
    <property type="entry name" value="Glycosidases"/>
    <property type="match status" value="1"/>
</dbReference>
<dbReference type="GO" id="GO:0005975">
    <property type="term" value="P:carbohydrate metabolic process"/>
    <property type="evidence" value="ECO:0007669"/>
    <property type="project" value="InterPro"/>
</dbReference>
<comment type="similarity">
    <text evidence="1">Belongs to the glycosyl hydrolase 13 family.</text>
</comment>
<dbReference type="Pfam" id="PF02903">
    <property type="entry name" value="Alpha-amylase_N"/>
    <property type="match status" value="1"/>
</dbReference>
<dbReference type="KEGG" id="caml:H6X83_13090"/>
<organism evidence="5 6">
    <name type="scientific">Caproicibacterium amylolyticum</name>
    <dbReference type="NCBI Taxonomy" id="2766537"/>
    <lineage>
        <taxon>Bacteria</taxon>
        <taxon>Bacillati</taxon>
        <taxon>Bacillota</taxon>
        <taxon>Clostridia</taxon>
        <taxon>Eubacteriales</taxon>
        <taxon>Oscillospiraceae</taxon>
        <taxon>Caproicibacterium</taxon>
    </lineage>
</organism>
<dbReference type="PANTHER" id="PTHR10357">
    <property type="entry name" value="ALPHA-AMYLASE FAMILY MEMBER"/>
    <property type="match status" value="1"/>
</dbReference>
<dbReference type="SUPFAM" id="SSF51011">
    <property type="entry name" value="Glycosyl hydrolase domain"/>
    <property type="match status" value="1"/>
</dbReference>
<dbReference type="Gene3D" id="2.60.40.1180">
    <property type="entry name" value="Golgi alpha-mannosidase II"/>
    <property type="match status" value="1"/>
</dbReference>
<name>A0A7G9WGM4_9FIRM</name>
<keyword evidence="2" id="KW-0378">Hydrolase</keyword>
<dbReference type="Proteomes" id="UP000516046">
    <property type="component" value="Chromosome"/>
</dbReference>
<dbReference type="SUPFAM" id="SSF51445">
    <property type="entry name" value="(Trans)glycosidases"/>
    <property type="match status" value="1"/>
</dbReference>
<dbReference type="InterPro" id="IPR006047">
    <property type="entry name" value="GH13_cat_dom"/>
</dbReference>
<evidence type="ECO:0000259" key="4">
    <source>
        <dbReference type="SMART" id="SM00642"/>
    </source>
</evidence>
<evidence type="ECO:0000256" key="1">
    <source>
        <dbReference type="ARBA" id="ARBA00008061"/>
    </source>
</evidence>
<dbReference type="CDD" id="cd02857">
    <property type="entry name" value="E_set_CDase_PDE_N"/>
    <property type="match status" value="1"/>
</dbReference>
<sequence>MNYEAILHVPLSNYAYGTDEEHIVFRLRTARNDIKSCILHYGDRSCRQTPVLFSELPMQVIASDTLFDYYEVKLRTPYTRVCYYFEVSDGKESKLYYADDFHTGLTDERSEYYQFPFNRKEDIAEVPKWVNDAIVYNIFPDSFATGYRFISGCKCEKQYQGHLVSGKNGGTIGGILENLDYIQDLGANCIYLNPIFAAGEYHKYDLLDYFHVDPCFGTNEDFHLLVQTCHQRDIRVIIDGVFNHCGWNFSVFEDVVKNGEQSKYKDWFYKLQFPVIRPDNMEDYPNYSCFGYERKMPKMNTSNPEVIAYFQKVCSYWIKNFDIDGWRLDAANEINFDFWRMFRKTAKALKPDCLLIGEIWESAYPWLHGDQFDSAMNYDMRKNCRDFFALEQIDAAQFESRITNMLIRYPEQMLYAQLNVLDTHDVPRFLSLCNGNQEKFRLAVVFLFTFIGIPSVFYGDEQAIQGITEEDYRQVMSWKNTKMVEFYKNIIQIRKSNLALREGKFQTVKAKKNSRLFAFVREKNKQLIYVILNAGNREETVPTEICEKADVLFQEGVSDGKIVPYGFAIFQKK</sequence>
<dbReference type="SMART" id="SM00642">
    <property type="entry name" value="Aamy"/>
    <property type="match status" value="1"/>
</dbReference>
<protein>
    <submittedName>
        <fullName evidence="5">Alpha-glycosidase</fullName>
    </submittedName>
</protein>
<dbReference type="InterPro" id="IPR045857">
    <property type="entry name" value="O16G_dom_2"/>
</dbReference>
<gene>
    <name evidence="5" type="ORF">H6X83_13090</name>
</gene>